<dbReference type="PANTHER" id="PTHR10584">
    <property type="entry name" value="SUGAR KINASE"/>
    <property type="match status" value="1"/>
</dbReference>
<keyword evidence="2 4" id="KW-0418">Kinase</keyword>
<dbReference type="Proteomes" id="UP000217182">
    <property type="component" value="Chromosome"/>
</dbReference>
<protein>
    <submittedName>
        <fullName evidence="4">Ribokinase</fullName>
    </submittedName>
</protein>
<proteinExistence type="predicted"/>
<dbReference type="InterPro" id="IPR002173">
    <property type="entry name" value="Carboh/pur_kinase_PfkB_CS"/>
</dbReference>
<dbReference type="PANTHER" id="PTHR10584:SF166">
    <property type="entry name" value="RIBOKINASE"/>
    <property type="match status" value="1"/>
</dbReference>
<dbReference type="InterPro" id="IPR029056">
    <property type="entry name" value="Ribokinase-like"/>
</dbReference>
<organism evidence="4 5">
    <name type="scientific">Gibbsiella quercinecans</name>
    <dbReference type="NCBI Taxonomy" id="929813"/>
    <lineage>
        <taxon>Bacteria</taxon>
        <taxon>Pseudomonadati</taxon>
        <taxon>Pseudomonadota</taxon>
        <taxon>Gammaproteobacteria</taxon>
        <taxon>Enterobacterales</taxon>
        <taxon>Yersiniaceae</taxon>
        <taxon>Gibbsiella</taxon>
    </lineage>
</organism>
<accession>A0A250B0A1</accession>
<dbReference type="EMBL" id="CP014136">
    <property type="protein sequence ID" value="ATA19577.1"/>
    <property type="molecule type" value="Genomic_DNA"/>
</dbReference>
<evidence type="ECO:0000256" key="2">
    <source>
        <dbReference type="ARBA" id="ARBA00022777"/>
    </source>
</evidence>
<feature type="domain" description="Carbohydrate kinase PfkB" evidence="3">
    <location>
        <begin position="9"/>
        <end position="298"/>
    </location>
</feature>
<dbReference type="GO" id="GO:0016301">
    <property type="term" value="F:kinase activity"/>
    <property type="evidence" value="ECO:0007669"/>
    <property type="project" value="UniProtKB-KW"/>
</dbReference>
<dbReference type="KEGG" id="gqu:AWC35_09605"/>
<keyword evidence="1" id="KW-0808">Transferase</keyword>
<name>A0A250B0A1_9GAMM</name>
<dbReference type="RefSeq" id="WP_095846180.1">
    <property type="nucleotide sequence ID" value="NZ_CP014136.1"/>
</dbReference>
<gene>
    <name evidence="4" type="ORF">AWC35_09605</name>
</gene>
<dbReference type="Pfam" id="PF00294">
    <property type="entry name" value="PfkB"/>
    <property type="match status" value="1"/>
</dbReference>
<keyword evidence="5" id="KW-1185">Reference proteome</keyword>
<dbReference type="InterPro" id="IPR011611">
    <property type="entry name" value="PfkB_dom"/>
</dbReference>
<evidence type="ECO:0000259" key="3">
    <source>
        <dbReference type="Pfam" id="PF00294"/>
    </source>
</evidence>
<sequence length="320" mass="34562">MDRTHNATLYVAGNINIDLIMGTLAQWPRPGTEIMLEHSELRPGGSAGNCALALAQMNVPHRAVANQGSDGFSAWLAGHFAASADAWPRYACDTSLTVGVTHPDKERSFISNQGHIVRLTAADVLAQLPERAQPGDIALLCGTFLCTALLDDYPALLATLQQRGFLVAVDTGWPPRGWSDALRRQLLHWLADCDWLLLNEAETLGFAQQPTLEASARWLADRLHRGGGCVVKRGAQGASLWTRQTQLDAPAQPVAVVDTIGAGDSFNAGFLSALLCGEPHAQALRWGIEVSAHAISSSPRSYPDWQTLQQSLFTPDLEEN</sequence>
<dbReference type="PROSITE" id="PS00584">
    <property type="entry name" value="PFKB_KINASES_2"/>
    <property type="match status" value="1"/>
</dbReference>
<dbReference type="Gene3D" id="3.40.1190.20">
    <property type="match status" value="1"/>
</dbReference>
<evidence type="ECO:0000313" key="5">
    <source>
        <dbReference type="Proteomes" id="UP000217182"/>
    </source>
</evidence>
<dbReference type="SUPFAM" id="SSF53613">
    <property type="entry name" value="Ribokinase-like"/>
    <property type="match status" value="1"/>
</dbReference>
<dbReference type="OrthoDB" id="9792663at2"/>
<dbReference type="AlphaFoldDB" id="A0A250B0A1"/>
<dbReference type="GO" id="GO:0005829">
    <property type="term" value="C:cytosol"/>
    <property type="evidence" value="ECO:0007669"/>
    <property type="project" value="TreeGrafter"/>
</dbReference>
<evidence type="ECO:0000313" key="4">
    <source>
        <dbReference type="EMBL" id="ATA19577.1"/>
    </source>
</evidence>
<reference evidence="4 5" key="1">
    <citation type="submission" date="2016-01" db="EMBL/GenBank/DDBJ databases">
        <authorList>
            <person name="Oliw E.H."/>
        </authorList>
    </citation>
    <scope>NUCLEOTIDE SEQUENCE [LARGE SCALE GENOMIC DNA]</scope>
    <source>
        <strain evidence="4 5">FRB97</strain>
    </source>
</reference>
<evidence type="ECO:0000256" key="1">
    <source>
        <dbReference type="ARBA" id="ARBA00022679"/>
    </source>
</evidence>